<organism evidence="1 2">
    <name type="scientific">Canavalia gladiata</name>
    <name type="common">Sword bean</name>
    <name type="synonym">Dolichos gladiatus</name>
    <dbReference type="NCBI Taxonomy" id="3824"/>
    <lineage>
        <taxon>Eukaryota</taxon>
        <taxon>Viridiplantae</taxon>
        <taxon>Streptophyta</taxon>
        <taxon>Embryophyta</taxon>
        <taxon>Tracheophyta</taxon>
        <taxon>Spermatophyta</taxon>
        <taxon>Magnoliopsida</taxon>
        <taxon>eudicotyledons</taxon>
        <taxon>Gunneridae</taxon>
        <taxon>Pentapetalae</taxon>
        <taxon>rosids</taxon>
        <taxon>fabids</taxon>
        <taxon>Fabales</taxon>
        <taxon>Fabaceae</taxon>
        <taxon>Papilionoideae</taxon>
        <taxon>50 kb inversion clade</taxon>
        <taxon>NPAAA clade</taxon>
        <taxon>indigoferoid/millettioid clade</taxon>
        <taxon>Phaseoleae</taxon>
        <taxon>Canavalia</taxon>
    </lineage>
</organism>
<name>A0AAN9K8M8_CANGL</name>
<evidence type="ECO:0000313" key="1">
    <source>
        <dbReference type="EMBL" id="KAK7313285.1"/>
    </source>
</evidence>
<dbReference type="EMBL" id="JAYMYQ010000009">
    <property type="protein sequence ID" value="KAK7313285.1"/>
    <property type="molecule type" value="Genomic_DNA"/>
</dbReference>
<keyword evidence="2" id="KW-1185">Reference proteome</keyword>
<protein>
    <submittedName>
        <fullName evidence="1">Uncharacterized protein</fullName>
    </submittedName>
</protein>
<reference evidence="1 2" key="1">
    <citation type="submission" date="2024-01" db="EMBL/GenBank/DDBJ databases">
        <title>The genomes of 5 underutilized Papilionoideae crops provide insights into root nodulation and disease resistanc.</title>
        <authorList>
            <person name="Jiang F."/>
        </authorList>
    </citation>
    <scope>NUCLEOTIDE SEQUENCE [LARGE SCALE GENOMIC DNA]</scope>
    <source>
        <strain evidence="1">LVBAO_FW01</strain>
        <tissue evidence="1">Leaves</tissue>
    </source>
</reference>
<proteinExistence type="predicted"/>
<dbReference type="AlphaFoldDB" id="A0AAN9K8M8"/>
<accession>A0AAN9K8M8</accession>
<sequence length="106" mass="12008">MTASSVLFEKIWKLQEKRLQNPSSENTVAKSCLPIAMFLAYNQGKSGFLCPNNLINVKANTKSWVGVEILIAKSRPLDSNKRLVKWLSARCHTPKSRFRIPTPNFC</sequence>
<dbReference type="Proteomes" id="UP001367508">
    <property type="component" value="Unassembled WGS sequence"/>
</dbReference>
<evidence type="ECO:0000313" key="2">
    <source>
        <dbReference type="Proteomes" id="UP001367508"/>
    </source>
</evidence>
<gene>
    <name evidence="1" type="ORF">VNO77_37932</name>
</gene>
<comment type="caution">
    <text evidence="1">The sequence shown here is derived from an EMBL/GenBank/DDBJ whole genome shotgun (WGS) entry which is preliminary data.</text>
</comment>